<evidence type="ECO:0000259" key="8">
    <source>
        <dbReference type="PROSITE" id="PS50110"/>
    </source>
</evidence>
<dbReference type="Gene3D" id="3.40.50.2300">
    <property type="match status" value="1"/>
</dbReference>
<keyword evidence="2" id="KW-0963">Cytoplasm</keyword>
<reference evidence="10 11" key="1">
    <citation type="submission" date="2010-08" db="EMBL/GenBank/DDBJ databases">
        <title>Complete sequence of Clostridium cellulovorans 743B.</title>
        <authorList>
            <consortium name="US DOE Joint Genome Institute"/>
            <person name="Lucas S."/>
            <person name="Copeland A."/>
            <person name="Lapidus A."/>
            <person name="Cheng J.-F."/>
            <person name="Bruce D."/>
            <person name="Goodwin L."/>
            <person name="Pitluck S."/>
            <person name="Chertkov O."/>
            <person name="Detter J.C."/>
            <person name="Han C."/>
            <person name="Tapia R."/>
            <person name="Land M."/>
            <person name="Hauser L."/>
            <person name="Chang Y.-J."/>
            <person name="Jeffries C."/>
            <person name="Kyrpides N."/>
            <person name="Ivanova N."/>
            <person name="Mikhailova N."/>
            <person name="Hemme C.L."/>
            <person name="Woyke T."/>
        </authorList>
    </citation>
    <scope>NUCLEOTIDE SEQUENCE [LARGE SCALE GENOMIC DNA]</scope>
    <source>
        <strain evidence="11">ATCC 35296 / DSM 3052 / OCM 3 / 743B</strain>
    </source>
</reference>
<keyword evidence="4" id="KW-0010">Activator</keyword>
<evidence type="ECO:0000256" key="5">
    <source>
        <dbReference type="ARBA" id="ARBA00024867"/>
    </source>
</evidence>
<gene>
    <name evidence="10" type="ordered locus">Clocel_4252</name>
</gene>
<dbReference type="eggNOG" id="COG3279">
    <property type="taxonomic scope" value="Bacteria"/>
</dbReference>
<dbReference type="Gene3D" id="2.40.50.1020">
    <property type="entry name" value="LytTr DNA-binding domain"/>
    <property type="match status" value="1"/>
</dbReference>
<comment type="function">
    <text evidence="6">Required for high-level post-exponential phase expression of a series of secreted proteins.</text>
</comment>
<keyword evidence="7" id="KW-0597">Phosphoprotein</keyword>
<dbReference type="EMBL" id="CP002160">
    <property type="protein sequence ID" value="ADL53913.1"/>
    <property type="molecule type" value="Genomic_DNA"/>
</dbReference>
<sequence length="248" mass="28985">MKSGELSVLSIFVCEDNKEQRERITKAIENIVLIEELDMKLALATEKPDDIIDFIKENNGVGLYFLDIDLKATINGIELATKIREYDPRGFIVFVTTHAEMSYLTFIYKVEAMDYIIKDNYRNIKERVHQCILDANKKYSTKSTDLQKIFSIKVDDRIINIEYSKILFFETSSTIHKVIVHAMDRQIEFYGKMKEIEAKLDSGFYRCHKSYIVNKENIKEIDLNNRCIHMVNGERCLISTRMLKGLIE</sequence>
<protein>
    <recommendedName>
        <fullName evidence="1">Stage 0 sporulation protein A homolog</fullName>
    </recommendedName>
</protein>
<dbReference type="CDD" id="cd17533">
    <property type="entry name" value="REC_LytTR_AgrA-like"/>
    <property type="match status" value="1"/>
</dbReference>
<feature type="modified residue" description="4-aspartylphosphate" evidence="7">
    <location>
        <position position="67"/>
    </location>
</feature>
<evidence type="ECO:0000256" key="3">
    <source>
        <dbReference type="ARBA" id="ARBA00023012"/>
    </source>
</evidence>
<dbReference type="PROSITE" id="PS50930">
    <property type="entry name" value="HTH_LYTTR"/>
    <property type="match status" value="1"/>
</dbReference>
<dbReference type="Proteomes" id="UP000002730">
    <property type="component" value="Chromosome"/>
</dbReference>
<dbReference type="HOGENOM" id="CLU_000445_14_6_9"/>
<feature type="domain" description="HTH LytTR-type" evidence="9">
    <location>
        <begin position="150"/>
        <end position="248"/>
    </location>
</feature>
<name>D9SNC1_CLOC7</name>
<dbReference type="InterPro" id="IPR007492">
    <property type="entry name" value="LytTR_DNA-bd_dom"/>
</dbReference>
<dbReference type="SMART" id="SM00448">
    <property type="entry name" value="REC"/>
    <property type="match status" value="1"/>
</dbReference>
<evidence type="ECO:0000256" key="4">
    <source>
        <dbReference type="ARBA" id="ARBA00023159"/>
    </source>
</evidence>
<dbReference type="GO" id="GO:0003677">
    <property type="term" value="F:DNA binding"/>
    <property type="evidence" value="ECO:0007669"/>
    <property type="project" value="InterPro"/>
</dbReference>
<keyword evidence="3" id="KW-0902">Two-component regulatory system</keyword>
<dbReference type="PROSITE" id="PS50110">
    <property type="entry name" value="RESPONSE_REGULATORY"/>
    <property type="match status" value="1"/>
</dbReference>
<dbReference type="InterPro" id="IPR001789">
    <property type="entry name" value="Sig_transdc_resp-reg_receiver"/>
</dbReference>
<evidence type="ECO:0000256" key="7">
    <source>
        <dbReference type="PROSITE-ProRule" id="PRU00169"/>
    </source>
</evidence>
<dbReference type="PANTHER" id="PTHR37299:SF3">
    <property type="entry name" value="STAGE 0 SPORULATION PROTEIN A HOMOLOG"/>
    <property type="match status" value="1"/>
</dbReference>
<proteinExistence type="predicted"/>
<comment type="function">
    <text evidence="5">May play the central regulatory role in sporulation. It may be an element of the effector pathway responsible for the activation of sporulation genes in response to nutritional stress. Spo0A may act in concert with spo0H (a sigma factor) to control the expression of some genes that are critical to the sporulation process.</text>
</comment>
<dbReference type="GO" id="GO:0000156">
    <property type="term" value="F:phosphorelay response regulator activity"/>
    <property type="evidence" value="ECO:0007669"/>
    <property type="project" value="InterPro"/>
</dbReference>
<organism evidence="10 11">
    <name type="scientific">Clostridium cellulovorans (strain ATCC 35296 / DSM 3052 / OCM 3 / 743B)</name>
    <dbReference type="NCBI Taxonomy" id="573061"/>
    <lineage>
        <taxon>Bacteria</taxon>
        <taxon>Bacillati</taxon>
        <taxon>Bacillota</taxon>
        <taxon>Clostridia</taxon>
        <taxon>Eubacteriales</taxon>
        <taxon>Clostridiaceae</taxon>
        <taxon>Clostridium</taxon>
    </lineage>
</organism>
<evidence type="ECO:0000256" key="6">
    <source>
        <dbReference type="ARBA" id="ARBA00037164"/>
    </source>
</evidence>
<dbReference type="PANTHER" id="PTHR37299">
    <property type="entry name" value="TRANSCRIPTIONAL REGULATOR-RELATED"/>
    <property type="match status" value="1"/>
</dbReference>
<evidence type="ECO:0000256" key="2">
    <source>
        <dbReference type="ARBA" id="ARBA00022490"/>
    </source>
</evidence>
<dbReference type="SUPFAM" id="SSF52172">
    <property type="entry name" value="CheY-like"/>
    <property type="match status" value="1"/>
</dbReference>
<accession>D9SNC1</accession>
<evidence type="ECO:0000259" key="9">
    <source>
        <dbReference type="PROSITE" id="PS50930"/>
    </source>
</evidence>
<evidence type="ECO:0000313" key="10">
    <source>
        <dbReference type="EMBL" id="ADL53913.1"/>
    </source>
</evidence>
<evidence type="ECO:0000313" key="11">
    <source>
        <dbReference type="Proteomes" id="UP000002730"/>
    </source>
</evidence>
<dbReference type="Pfam" id="PF04397">
    <property type="entry name" value="LytTR"/>
    <property type="match status" value="1"/>
</dbReference>
<dbReference type="STRING" id="573061.Clocel_4252"/>
<dbReference type="AlphaFoldDB" id="D9SNC1"/>
<dbReference type="KEGG" id="ccb:Clocel_4252"/>
<dbReference type="SMART" id="SM00850">
    <property type="entry name" value="LytTR"/>
    <property type="match status" value="1"/>
</dbReference>
<dbReference type="InterPro" id="IPR046947">
    <property type="entry name" value="LytR-like"/>
</dbReference>
<feature type="domain" description="Response regulatory" evidence="8">
    <location>
        <begin position="10"/>
        <end position="133"/>
    </location>
</feature>
<evidence type="ECO:0000256" key="1">
    <source>
        <dbReference type="ARBA" id="ARBA00018672"/>
    </source>
</evidence>
<keyword evidence="11" id="KW-1185">Reference proteome</keyword>
<dbReference type="Pfam" id="PF00072">
    <property type="entry name" value="Response_reg"/>
    <property type="match status" value="1"/>
</dbReference>
<dbReference type="InterPro" id="IPR011006">
    <property type="entry name" value="CheY-like_superfamily"/>
</dbReference>